<dbReference type="InterPro" id="IPR050730">
    <property type="entry name" value="UBX_domain-protein"/>
</dbReference>
<accession>A0A1D1ZUZ7</accession>
<dbReference type="CDD" id="cd01767">
    <property type="entry name" value="UBX"/>
    <property type="match status" value="1"/>
</dbReference>
<dbReference type="InterPro" id="IPR001012">
    <property type="entry name" value="UBX_dom"/>
</dbReference>
<evidence type="ECO:0000256" key="1">
    <source>
        <dbReference type="SAM" id="MobiDB-lite"/>
    </source>
</evidence>
<protein>
    <recommendedName>
        <fullName evidence="2">UBX domain-containing protein</fullName>
    </recommendedName>
</protein>
<dbReference type="EMBL" id="GDKF01007846">
    <property type="protein sequence ID" value="JAT70776.1"/>
    <property type="molecule type" value="Transcribed_RNA"/>
</dbReference>
<dbReference type="AlphaFoldDB" id="A0A1D1ZUZ7"/>
<dbReference type="InterPro" id="IPR009060">
    <property type="entry name" value="UBA-like_sf"/>
</dbReference>
<dbReference type="Gene3D" id="3.40.30.10">
    <property type="entry name" value="Glutaredoxin"/>
    <property type="match status" value="1"/>
</dbReference>
<dbReference type="CDD" id="cd02958">
    <property type="entry name" value="UAS"/>
    <property type="match status" value="1"/>
</dbReference>
<proteinExistence type="predicted"/>
<dbReference type="SUPFAM" id="SSF46934">
    <property type="entry name" value="UBA-like"/>
    <property type="match status" value="1"/>
</dbReference>
<dbReference type="InterPro" id="IPR036249">
    <property type="entry name" value="Thioredoxin-like_sf"/>
</dbReference>
<dbReference type="Gene3D" id="1.10.8.10">
    <property type="entry name" value="DNA helicase RuvA subunit, C-terminal domain"/>
    <property type="match status" value="1"/>
</dbReference>
<dbReference type="PROSITE" id="PS50033">
    <property type="entry name" value="UBX"/>
    <property type="match status" value="1"/>
</dbReference>
<dbReference type="GO" id="GO:0043161">
    <property type="term" value="P:proteasome-mediated ubiquitin-dependent protein catabolic process"/>
    <property type="evidence" value="ECO:0007669"/>
    <property type="project" value="TreeGrafter"/>
</dbReference>
<dbReference type="CDD" id="cd14351">
    <property type="entry name" value="UBA_Ubx1_like"/>
    <property type="match status" value="1"/>
</dbReference>
<dbReference type="Pfam" id="PF00789">
    <property type="entry name" value="UBX"/>
    <property type="match status" value="1"/>
</dbReference>
<dbReference type="InterPro" id="IPR006577">
    <property type="entry name" value="UAS"/>
</dbReference>
<name>A0A1D1ZUZ7_AUXPR</name>
<organism evidence="3">
    <name type="scientific">Auxenochlorella protothecoides</name>
    <name type="common">Green microalga</name>
    <name type="synonym">Chlorella protothecoides</name>
    <dbReference type="NCBI Taxonomy" id="3075"/>
    <lineage>
        <taxon>Eukaryota</taxon>
        <taxon>Viridiplantae</taxon>
        <taxon>Chlorophyta</taxon>
        <taxon>core chlorophytes</taxon>
        <taxon>Trebouxiophyceae</taxon>
        <taxon>Chlorellales</taxon>
        <taxon>Chlorellaceae</taxon>
        <taxon>Auxenochlorella</taxon>
    </lineage>
</organism>
<dbReference type="InterPro" id="IPR029071">
    <property type="entry name" value="Ubiquitin-like_domsf"/>
</dbReference>
<feature type="domain" description="UBX" evidence="2">
    <location>
        <begin position="355"/>
        <end position="434"/>
    </location>
</feature>
<feature type="compositionally biased region" description="Low complexity" evidence="1">
    <location>
        <begin position="306"/>
        <end position="331"/>
    </location>
</feature>
<dbReference type="SUPFAM" id="SSF54236">
    <property type="entry name" value="Ubiquitin-like"/>
    <property type="match status" value="1"/>
</dbReference>
<dbReference type="GO" id="GO:0043130">
    <property type="term" value="F:ubiquitin binding"/>
    <property type="evidence" value="ECO:0007669"/>
    <property type="project" value="TreeGrafter"/>
</dbReference>
<sequence length="437" mass="45695">MVDSEVIASFCGVTGADSDVAIQMLEATNGDLESAINFYFAAEGAAGGPDRDDDEALARRLQQEANEPLEDAVRAPMPVVNQRLVGDLLPGPIQTRRRAVPIPQSVANTFRESMDASEQPSSGGLAASFEPPRELLFHGSFEDAKESAASKEQWLLLNLQAADQFASHQLNRDTWRDPMISGLVSQNFVLFQVYQGVEEAEVLCGVYRVSKLPCILAIDPATGALMRQWAGFLPPDRLAEELMPFLEHTFLDPGASALAANRRRRAAPSAPAGSLPRAGAASEDAELAAAIAASLEPKAESGLTSAGRAAGAAPAQPSGSDAPPAAAARGEAAAGPIPAAAVAAEAAARLPVETSGPGSCRVAVRCPDGSRLQRRFEQTAPLETLRDLCIASCPEAAAGRPFFLAPSFPGAQPLLDMAADLTTSGAADSMLVMKWAE</sequence>
<dbReference type="PANTHER" id="PTHR23322:SF6">
    <property type="entry name" value="UBX DOMAIN-CONTAINING PROTEIN 7"/>
    <property type="match status" value="1"/>
</dbReference>
<dbReference type="SUPFAM" id="SSF52833">
    <property type="entry name" value="Thioredoxin-like"/>
    <property type="match status" value="1"/>
</dbReference>
<dbReference type="Pfam" id="PF14555">
    <property type="entry name" value="UBA_4"/>
    <property type="match status" value="1"/>
</dbReference>
<dbReference type="Gene3D" id="3.10.20.90">
    <property type="entry name" value="Phosphatidylinositol 3-kinase Catalytic Subunit, Chain A, domain 1"/>
    <property type="match status" value="1"/>
</dbReference>
<evidence type="ECO:0000259" key="2">
    <source>
        <dbReference type="PROSITE" id="PS50033"/>
    </source>
</evidence>
<feature type="region of interest" description="Disordered" evidence="1">
    <location>
        <begin position="302"/>
        <end position="331"/>
    </location>
</feature>
<dbReference type="PANTHER" id="PTHR23322">
    <property type="entry name" value="FAS-ASSOCIATED PROTEIN"/>
    <property type="match status" value="1"/>
</dbReference>
<gene>
    <name evidence="3" type="ORF">g.14172</name>
</gene>
<evidence type="ECO:0000313" key="3">
    <source>
        <dbReference type="EMBL" id="JAT70776.1"/>
    </source>
</evidence>
<dbReference type="SMART" id="SM00594">
    <property type="entry name" value="UAS"/>
    <property type="match status" value="1"/>
</dbReference>
<dbReference type="Pfam" id="PF13899">
    <property type="entry name" value="Thioredoxin_7"/>
    <property type="match status" value="1"/>
</dbReference>
<reference evidence="3" key="1">
    <citation type="submission" date="2015-08" db="EMBL/GenBank/DDBJ databases">
        <authorList>
            <person name="Babu N.S."/>
            <person name="Beckwith C.J."/>
            <person name="Beseler K.G."/>
            <person name="Brison A."/>
            <person name="Carone J.V."/>
            <person name="Caskin T.P."/>
            <person name="Diamond M."/>
            <person name="Durham M.E."/>
            <person name="Foxe J.M."/>
            <person name="Go M."/>
            <person name="Henderson B.A."/>
            <person name="Jones I.B."/>
            <person name="McGettigan J.A."/>
            <person name="Micheletti S.J."/>
            <person name="Nasrallah M.E."/>
            <person name="Ortiz D."/>
            <person name="Piller C.R."/>
            <person name="Privatt S.R."/>
            <person name="Schneider S.L."/>
            <person name="Sharp S."/>
            <person name="Smith T.C."/>
            <person name="Stanton J.D."/>
            <person name="Ullery H.E."/>
            <person name="Wilson R.J."/>
            <person name="Serrano M.G."/>
            <person name="Buck G."/>
            <person name="Lee V."/>
            <person name="Wang Y."/>
            <person name="Carvalho R."/>
            <person name="Voegtly L."/>
            <person name="Shi R."/>
            <person name="Duckworth R."/>
            <person name="Johnson A."/>
            <person name="Loviza R."/>
            <person name="Walstead R."/>
            <person name="Shah Z."/>
            <person name="Kiflezghi M."/>
            <person name="Wade K."/>
            <person name="Ball S.L."/>
            <person name="Bradley K.W."/>
            <person name="Asai D.J."/>
            <person name="Bowman C.A."/>
            <person name="Russell D.A."/>
            <person name="Pope W.H."/>
            <person name="Jacobs-Sera D."/>
            <person name="Hendrix R.W."/>
            <person name="Hatfull G.F."/>
        </authorList>
    </citation>
    <scope>NUCLEOTIDE SEQUENCE</scope>
</reference>
<dbReference type="GO" id="GO:0005634">
    <property type="term" value="C:nucleus"/>
    <property type="evidence" value="ECO:0007669"/>
    <property type="project" value="TreeGrafter"/>
</dbReference>